<dbReference type="InterPro" id="IPR006439">
    <property type="entry name" value="HAD-SF_hydro_IA"/>
</dbReference>
<dbReference type="InterPro" id="IPR041492">
    <property type="entry name" value="HAD_2"/>
</dbReference>
<dbReference type="SFLD" id="SFLDG01129">
    <property type="entry name" value="C1.5:_HAD__Beta-PGM__Phosphata"/>
    <property type="match status" value="1"/>
</dbReference>
<dbReference type="CDD" id="cd07505">
    <property type="entry name" value="HAD_BPGM-like"/>
    <property type="match status" value="1"/>
</dbReference>
<dbReference type="NCBIfam" id="TIGR01509">
    <property type="entry name" value="HAD-SF-IA-v3"/>
    <property type="match status" value="1"/>
</dbReference>
<dbReference type="PANTHER" id="PTHR43481">
    <property type="entry name" value="FRUCTOSE-1-PHOSPHATE PHOSPHATASE"/>
    <property type="match status" value="1"/>
</dbReference>
<gene>
    <name evidence="2" type="ORF">BSZ05_21675</name>
</gene>
<dbReference type="Pfam" id="PF13419">
    <property type="entry name" value="HAD_2"/>
    <property type="match status" value="1"/>
</dbReference>
<dbReference type="EMBL" id="CP018309">
    <property type="protein sequence ID" value="ASI92415.1"/>
    <property type="molecule type" value="Genomic_DNA"/>
</dbReference>
<evidence type="ECO:0000313" key="3">
    <source>
        <dbReference type="Proteomes" id="UP000197092"/>
    </source>
</evidence>
<dbReference type="SUPFAM" id="SSF56784">
    <property type="entry name" value="HAD-like"/>
    <property type="match status" value="1"/>
</dbReference>
<name>A0AAN1KQD5_9VIBR</name>
<organism evidence="2 3">
    <name type="scientific">Vibrio mediterranei</name>
    <dbReference type="NCBI Taxonomy" id="689"/>
    <lineage>
        <taxon>Bacteria</taxon>
        <taxon>Pseudomonadati</taxon>
        <taxon>Pseudomonadota</taxon>
        <taxon>Gammaproteobacteria</taxon>
        <taxon>Vibrionales</taxon>
        <taxon>Vibrionaceae</taxon>
        <taxon>Vibrio</taxon>
    </lineage>
</organism>
<dbReference type="InterPro" id="IPR023214">
    <property type="entry name" value="HAD_sf"/>
</dbReference>
<dbReference type="Gene3D" id="1.10.150.240">
    <property type="entry name" value="Putative phosphatase, domain 2"/>
    <property type="match status" value="1"/>
</dbReference>
<dbReference type="SFLD" id="SFLDS00003">
    <property type="entry name" value="Haloacid_Dehalogenase"/>
    <property type="match status" value="1"/>
</dbReference>
<dbReference type="InterPro" id="IPR023198">
    <property type="entry name" value="PGP-like_dom2"/>
</dbReference>
<accession>A0AAN1KQD5</accession>
<dbReference type="NCBIfam" id="TIGR02009">
    <property type="entry name" value="PGMB-YQAB-SF"/>
    <property type="match status" value="1"/>
</dbReference>
<proteinExistence type="inferred from homology"/>
<dbReference type="GO" id="GO:0050308">
    <property type="term" value="F:sugar-phosphatase activity"/>
    <property type="evidence" value="ECO:0007669"/>
    <property type="project" value="TreeGrafter"/>
</dbReference>
<dbReference type="InterPro" id="IPR036412">
    <property type="entry name" value="HAD-like_sf"/>
</dbReference>
<dbReference type="AlphaFoldDB" id="A0AAN1KQD5"/>
<protein>
    <submittedName>
        <fullName evidence="2">Carotenoid dehydrogenase</fullName>
    </submittedName>
</protein>
<comment type="similarity">
    <text evidence="1">Belongs to the HAD-like hydrolase superfamily. CbbY/CbbZ/Gph/YieH family.</text>
</comment>
<dbReference type="Gene3D" id="3.40.50.1000">
    <property type="entry name" value="HAD superfamily/HAD-like"/>
    <property type="match status" value="1"/>
</dbReference>
<sequence length="213" mass="23518">MCNVNALNEPQEVNQLLDLELYDGIIFDMDGTLLDTMPNHVLAWEMTATKFDFPFDRHWLHSLGGMPSVKIAGEVSKRYGIELDPKQVSIFKMNAFAQLPLTGKPIAHTYEVFQQYKGTKPMSIGTGSQRDSALKLLTHAGVLNDLNCVVSATDVESHKPNPETFLLAAKNMGVDAKKCVVFEDTQLGLQAAHAGGMDCYLVTESGFEFHPVQ</sequence>
<dbReference type="InterPro" id="IPR051806">
    <property type="entry name" value="HAD-like_SPP"/>
</dbReference>
<dbReference type="PANTHER" id="PTHR43481:SF4">
    <property type="entry name" value="GLYCEROL-1-PHOSPHATE PHOSPHOHYDROLASE 1-RELATED"/>
    <property type="match status" value="1"/>
</dbReference>
<reference evidence="3" key="1">
    <citation type="submission" date="2016-12" db="EMBL/GenBank/DDBJ databases">
        <title>Comparative genomic analysis reveals the diversity, evolution, and environmental adaptation strategies of the genus Vibrio.</title>
        <authorList>
            <person name="Lin H."/>
            <person name="Wang X."/>
            <person name="Zhang X.-H."/>
        </authorList>
    </citation>
    <scope>NUCLEOTIDE SEQUENCE [LARGE SCALE GENOMIC DNA]</scope>
    <source>
        <strain evidence="3">QT6D1</strain>
    </source>
</reference>
<evidence type="ECO:0000313" key="2">
    <source>
        <dbReference type="EMBL" id="ASI92415.1"/>
    </source>
</evidence>
<dbReference type="KEGG" id="vsh:BSZ05_21675"/>
<evidence type="ECO:0000256" key="1">
    <source>
        <dbReference type="ARBA" id="ARBA00006171"/>
    </source>
</evidence>
<dbReference type="RefSeq" id="WP_088878363.1">
    <property type="nucleotide sequence ID" value="NZ_CP018309.1"/>
</dbReference>
<dbReference type="InterPro" id="IPR010976">
    <property type="entry name" value="B-phosphoglucomutase_hydrolase"/>
</dbReference>
<dbReference type="Proteomes" id="UP000197092">
    <property type="component" value="Chromosome 2"/>
</dbReference>